<keyword evidence="5" id="KW-1185">Reference proteome</keyword>
<dbReference type="PIRSF" id="PIRSF018266">
    <property type="entry name" value="FecR"/>
    <property type="match status" value="1"/>
</dbReference>
<name>A0AAE3RE06_9BACT</name>
<dbReference type="Proteomes" id="UP001232063">
    <property type="component" value="Unassembled WGS sequence"/>
</dbReference>
<gene>
    <name evidence="4" type="ORF">QNI22_37265</name>
</gene>
<dbReference type="RefSeq" id="WP_314519260.1">
    <property type="nucleotide sequence ID" value="NZ_JASJOU010000022.1"/>
</dbReference>
<dbReference type="Gene3D" id="2.60.120.1440">
    <property type="match status" value="1"/>
</dbReference>
<dbReference type="PANTHER" id="PTHR30273:SF2">
    <property type="entry name" value="PROTEIN FECR"/>
    <property type="match status" value="1"/>
</dbReference>
<dbReference type="InterPro" id="IPR006860">
    <property type="entry name" value="FecR"/>
</dbReference>
<organism evidence="4 5">
    <name type="scientific">Xanthocytophaga agilis</name>
    <dbReference type="NCBI Taxonomy" id="3048010"/>
    <lineage>
        <taxon>Bacteria</taxon>
        <taxon>Pseudomonadati</taxon>
        <taxon>Bacteroidota</taxon>
        <taxon>Cytophagia</taxon>
        <taxon>Cytophagales</taxon>
        <taxon>Rhodocytophagaceae</taxon>
        <taxon>Xanthocytophaga</taxon>
    </lineage>
</organism>
<sequence>MTPEELKNLITKYKLDQCTDEEKEWVEHWLDSLHTQSEDLSATKEVRIKASLQERIDTAIKEEENIIALPVRQFPVWRVASVILLVALAAGVGIWIGKGHFLKTSVAYMEIYNPPGRQKVIQLSDKSLVYMNADTRIKAPKSFSGNIRQVYLEGEAFFEVTKDPKKPFVITSGKINTRVLGTSFNVKAYKDEPQVEVAVRTGKVQVGDSIQTVFLTPNQKASYSIKEQLLTQTNVTQLENYTAWMEGNLVFEDKTLPEIIQILNRKYNVTIQLENKELSQCKLNARFKNEPLPRIVEKICLYLGARYKKVGNQIIIKGNTCQ</sequence>
<feature type="domain" description="FecR protein" evidence="2">
    <location>
        <begin position="115"/>
        <end position="205"/>
    </location>
</feature>
<evidence type="ECO:0000259" key="2">
    <source>
        <dbReference type="Pfam" id="PF04773"/>
    </source>
</evidence>
<dbReference type="Gene3D" id="3.55.50.30">
    <property type="match status" value="1"/>
</dbReference>
<dbReference type="InterPro" id="IPR012373">
    <property type="entry name" value="Ferrdict_sens_TM"/>
</dbReference>
<comment type="caution">
    <text evidence="4">The sequence shown here is derived from an EMBL/GenBank/DDBJ whole genome shotgun (WGS) entry which is preliminary data.</text>
</comment>
<reference evidence="4" key="1">
    <citation type="submission" date="2023-05" db="EMBL/GenBank/DDBJ databases">
        <authorList>
            <person name="Zhang X."/>
        </authorList>
    </citation>
    <scope>NUCLEOTIDE SEQUENCE</scope>
    <source>
        <strain evidence="4">BD1B2-1</strain>
    </source>
</reference>
<dbReference type="Pfam" id="PF16344">
    <property type="entry name" value="FecR_C"/>
    <property type="match status" value="1"/>
</dbReference>
<evidence type="ECO:0000313" key="5">
    <source>
        <dbReference type="Proteomes" id="UP001232063"/>
    </source>
</evidence>
<protein>
    <submittedName>
        <fullName evidence="4">FecR domain-containing protein</fullName>
    </submittedName>
</protein>
<dbReference type="InterPro" id="IPR032508">
    <property type="entry name" value="FecR_C"/>
</dbReference>
<evidence type="ECO:0000259" key="3">
    <source>
        <dbReference type="Pfam" id="PF16344"/>
    </source>
</evidence>
<dbReference type="AlphaFoldDB" id="A0AAE3RE06"/>
<proteinExistence type="predicted"/>
<evidence type="ECO:0000256" key="1">
    <source>
        <dbReference type="SAM" id="Phobius"/>
    </source>
</evidence>
<dbReference type="Pfam" id="PF04773">
    <property type="entry name" value="FecR"/>
    <property type="match status" value="1"/>
</dbReference>
<evidence type="ECO:0000313" key="4">
    <source>
        <dbReference type="EMBL" id="MDJ1506362.1"/>
    </source>
</evidence>
<keyword evidence="1" id="KW-1133">Transmembrane helix</keyword>
<accession>A0AAE3RE06</accession>
<keyword evidence="1" id="KW-0472">Membrane</keyword>
<dbReference type="PANTHER" id="PTHR30273">
    <property type="entry name" value="PERIPLASMIC SIGNAL SENSOR AND SIGMA FACTOR ACTIVATOR FECR-RELATED"/>
    <property type="match status" value="1"/>
</dbReference>
<keyword evidence="1" id="KW-0812">Transmembrane</keyword>
<feature type="transmembrane region" description="Helical" evidence="1">
    <location>
        <begin position="76"/>
        <end position="96"/>
    </location>
</feature>
<dbReference type="EMBL" id="JASJOU010000022">
    <property type="protein sequence ID" value="MDJ1506362.1"/>
    <property type="molecule type" value="Genomic_DNA"/>
</dbReference>
<dbReference type="GO" id="GO:0016989">
    <property type="term" value="F:sigma factor antagonist activity"/>
    <property type="evidence" value="ECO:0007669"/>
    <property type="project" value="TreeGrafter"/>
</dbReference>
<feature type="domain" description="Protein FecR C-terminal" evidence="3">
    <location>
        <begin position="249"/>
        <end position="316"/>
    </location>
</feature>